<dbReference type="AlphaFoldDB" id="A0A6N8DST1"/>
<gene>
    <name evidence="2" type="ORF">GJ654_18050</name>
</gene>
<evidence type="ECO:0000313" key="2">
    <source>
        <dbReference type="EMBL" id="MTV32886.1"/>
    </source>
</evidence>
<feature type="compositionally biased region" description="Basic and acidic residues" evidence="1">
    <location>
        <begin position="1"/>
        <end position="18"/>
    </location>
</feature>
<protein>
    <submittedName>
        <fullName evidence="2">Uncharacterized protein</fullName>
    </submittedName>
</protein>
<comment type="caution">
    <text evidence="2">The sequence shown here is derived from an EMBL/GenBank/DDBJ whole genome shotgun (WGS) entry which is preliminary data.</text>
</comment>
<accession>A0A6N8DST1</accession>
<evidence type="ECO:0000313" key="3">
    <source>
        <dbReference type="Proteomes" id="UP000439113"/>
    </source>
</evidence>
<feature type="region of interest" description="Disordered" evidence="1">
    <location>
        <begin position="1"/>
        <end position="36"/>
    </location>
</feature>
<dbReference type="Proteomes" id="UP000439113">
    <property type="component" value="Unassembled WGS sequence"/>
</dbReference>
<dbReference type="RefSeq" id="WP_155447568.1">
    <property type="nucleotide sequence ID" value="NZ_JAOQNR010000022.1"/>
</dbReference>
<dbReference type="EMBL" id="WNKS01000023">
    <property type="protein sequence ID" value="MTV32886.1"/>
    <property type="molecule type" value="Genomic_DNA"/>
</dbReference>
<reference evidence="2 3" key="1">
    <citation type="submission" date="2019-11" db="EMBL/GenBank/DDBJ databases">
        <title>Whole-genome sequence of a Rhodoblastus acidophilus DSM 142.</title>
        <authorList>
            <person name="Kyndt J.A."/>
            <person name="Meyer T.E."/>
        </authorList>
    </citation>
    <scope>NUCLEOTIDE SEQUENCE [LARGE SCALE GENOMIC DNA]</scope>
    <source>
        <strain evidence="2 3">DSM 142</strain>
    </source>
</reference>
<organism evidence="2 3">
    <name type="scientific">Rhodoblastus acidophilus</name>
    <name type="common">Rhodopseudomonas acidophila</name>
    <dbReference type="NCBI Taxonomy" id="1074"/>
    <lineage>
        <taxon>Bacteria</taxon>
        <taxon>Pseudomonadati</taxon>
        <taxon>Pseudomonadota</taxon>
        <taxon>Alphaproteobacteria</taxon>
        <taxon>Hyphomicrobiales</taxon>
        <taxon>Rhodoblastaceae</taxon>
        <taxon>Rhodoblastus</taxon>
    </lineage>
</organism>
<proteinExistence type="predicted"/>
<evidence type="ECO:0000256" key="1">
    <source>
        <dbReference type="SAM" id="MobiDB-lite"/>
    </source>
</evidence>
<sequence length="56" mass="5702">MQGVEVGHRKIEGEEGRGGDVLAGGAPQAGSPGRSSLRGLDCFASLAMTADNLEFV</sequence>
<name>A0A6N8DST1_RHOAC</name>